<dbReference type="STRING" id="240159.A0A4U5VL59"/>
<dbReference type="SMART" id="SM00209">
    <property type="entry name" value="TSP1"/>
    <property type="match status" value="4"/>
</dbReference>
<name>A0A4U5VL59_COLLU</name>
<dbReference type="Pfam" id="PF00090">
    <property type="entry name" value="TSP_1"/>
    <property type="match status" value="4"/>
</dbReference>
<dbReference type="GO" id="GO:0016020">
    <property type="term" value="C:membrane"/>
    <property type="evidence" value="ECO:0007669"/>
    <property type="project" value="InterPro"/>
</dbReference>
<keyword evidence="7" id="KW-0675">Receptor</keyword>
<evidence type="ECO:0000313" key="8">
    <source>
        <dbReference type="Proteomes" id="UP000298787"/>
    </source>
</evidence>
<evidence type="ECO:0000256" key="2">
    <source>
        <dbReference type="ARBA" id="ARBA00022525"/>
    </source>
</evidence>
<dbReference type="PRINTS" id="PR01705">
    <property type="entry name" value="TSP1REPEAT"/>
</dbReference>
<gene>
    <name evidence="7" type="ORF">D9C73_022958</name>
</gene>
<dbReference type="PANTHER" id="PTHR10239">
    <property type="entry name" value="ISTHMIN-2"/>
    <property type="match status" value="1"/>
</dbReference>
<keyword evidence="5" id="KW-1015">Disulfide bond</keyword>
<organism evidence="7 8">
    <name type="scientific">Collichthys lucidus</name>
    <name type="common">Big head croaker</name>
    <name type="synonym">Sciaena lucida</name>
    <dbReference type="NCBI Taxonomy" id="240159"/>
    <lineage>
        <taxon>Eukaryota</taxon>
        <taxon>Metazoa</taxon>
        <taxon>Chordata</taxon>
        <taxon>Craniata</taxon>
        <taxon>Vertebrata</taxon>
        <taxon>Euteleostomi</taxon>
        <taxon>Actinopterygii</taxon>
        <taxon>Neopterygii</taxon>
        <taxon>Teleostei</taxon>
        <taxon>Neoteleostei</taxon>
        <taxon>Acanthomorphata</taxon>
        <taxon>Eupercaria</taxon>
        <taxon>Sciaenidae</taxon>
        <taxon>Collichthys</taxon>
    </lineage>
</organism>
<evidence type="ECO:0000256" key="6">
    <source>
        <dbReference type="ARBA" id="ARBA00023180"/>
    </source>
</evidence>
<keyword evidence="2" id="KW-0964">Secreted</keyword>
<keyword evidence="3" id="KW-0732">Signal</keyword>
<evidence type="ECO:0000256" key="3">
    <source>
        <dbReference type="ARBA" id="ARBA00022729"/>
    </source>
</evidence>
<reference evidence="7 8" key="1">
    <citation type="submission" date="2019-01" db="EMBL/GenBank/DDBJ databases">
        <title>Genome Assembly of Collichthys lucidus.</title>
        <authorList>
            <person name="Cai M."/>
            <person name="Xiao S."/>
        </authorList>
    </citation>
    <scope>NUCLEOTIDE SEQUENCE [LARGE SCALE GENOMIC DNA]</scope>
    <source>
        <strain evidence="7">JT15FE1705JMU</strain>
        <tissue evidence="7">Muscle</tissue>
    </source>
</reference>
<dbReference type="GO" id="GO:0005576">
    <property type="term" value="C:extracellular region"/>
    <property type="evidence" value="ECO:0007669"/>
    <property type="project" value="UniProtKB-SubCell"/>
</dbReference>
<dbReference type="PROSITE" id="PS50092">
    <property type="entry name" value="TSP1"/>
    <property type="match status" value="4"/>
</dbReference>
<keyword evidence="6" id="KW-0325">Glycoprotein</keyword>
<dbReference type="InterPro" id="IPR036383">
    <property type="entry name" value="TSP1_rpt_sf"/>
</dbReference>
<dbReference type="FunFam" id="2.20.100.10:FF:000003">
    <property type="entry name" value="Adhesion G protein-coupled receptor B2"/>
    <property type="match status" value="1"/>
</dbReference>
<dbReference type="SUPFAM" id="SSF82895">
    <property type="entry name" value="TSP-1 type 1 repeat"/>
    <property type="match status" value="4"/>
</dbReference>
<dbReference type="Gene3D" id="2.20.100.10">
    <property type="entry name" value="Thrombospondin type-1 (TSP1) repeat"/>
    <property type="match status" value="4"/>
</dbReference>
<dbReference type="FunFam" id="2.20.100.10:FF:000004">
    <property type="entry name" value="Adhesion G protein-coupled receptor B2"/>
    <property type="match status" value="1"/>
</dbReference>
<accession>A0A4U5VL59</accession>
<dbReference type="EMBL" id="CM014097">
    <property type="protein sequence ID" value="TKS88611.1"/>
    <property type="molecule type" value="Genomic_DNA"/>
</dbReference>
<dbReference type="InterPro" id="IPR051867">
    <property type="entry name" value="Angio_Inhib/Adhesion_GPCR"/>
</dbReference>
<evidence type="ECO:0000256" key="1">
    <source>
        <dbReference type="ARBA" id="ARBA00004613"/>
    </source>
</evidence>
<keyword evidence="4" id="KW-0677">Repeat</keyword>
<dbReference type="FunFam" id="2.20.100.10:FF:000012">
    <property type="entry name" value="Adhesion G protein-coupled receptor B2"/>
    <property type="match status" value="1"/>
</dbReference>
<sequence>MGCSNPSPPVPAPPSDPSFLIRVVRVRLWAFAVHGLWEEWSSWSLCSVTCGRGTRTRTRKCVNEGGVVACGQPDIQTKLCNIAVCPVEGQWLEWGPWSRCSVTCNTGTQQRQRRCSASVHGWAECKGLHQESRECTNPSCSGGGNWGSWNHWSLCSKTCDSGWQRRFRMCEGTGVQGYPCDGSGEEVRSCNEKKCPAPHEICKDEHLLSMAWKRASAGETVYNKCPTNATDPYDDDLKVKTQRPRSADQPGVFQAQTGDPAAEEWSQWSVCSLTCGQGWQVRTRSCVSSPYGTLCSGALRETRMCNNTASCPGEPGITGSGRPPPQCMLGYAPGHFDPK</sequence>
<dbReference type="Proteomes" id="UP000298787">
    <property type="component" value="Chromosome 20"/>
</dbReference>
<evidence type="ECO:0000256" key="5">
    <source>
        <dbReference type="ARBA" id="ARBA00023157"/>
    </source>
</evidence>
<keyword evidence="8" id="KW-1185">Reference proteome</keyword>
<dbReference type="InterPro" id="IPR036445">
    <property type="entry name" value="GPCR_2_extracell_dom_sf"/>
</dbReference>
<proteinExistence type="predicted"/>
<dbReference type="InterPro" id="IPR000884">
    <property type="entry name" value="TSP1_rpt"/>
</dbReference>
<dbReference type="GO" id="GO:0004930">
    <property type="term" value="F:G protein-coupled receptor activity"/>
    <property type="evidence" value="ECO:0007669"/>
    <property type="project" value="InterPro"/>
</dbReference>
<evidence type="ECO:0000313" key="7">
    <source>
        <dbReference type="EMBL" id="TKS88611.1"/>
    </source>
</evidence>
<dbReference type="AlphaFoldDB" id="A0A4U5VL59"/>
<dbReference type="PANTHER" id="PTHR10239:SF32">
    <property type="entry name" value="ADHESION G PROTEIN-COUPLED RECEPTOR B2"/>
    <property type="match status" value="1"/>
</dbReference>
<comment type="subcellular location">
    <subcellularLocation>
        <location evidence="1">Secreted</location>
    </subcellularLocation>
</comment>
<protein>
    <submittedName>
        <fullName evidence="7">Adhesion G protein-coupled receptor B2</fullName>
    </submittedName>
</protein>
<evidence type="ECO:0000256" key="4">
    <source>
        <dbReference type="ARBA" id="ARBA00022737"/>
    </source>
</evidence>
<dbReference type="Gene3D" id="4.10.1240.10">
    <property type="entry name" value="GPCR, family 2, extracellular hormone receptor domain"/>
    <property type="match status" value="1"/>
</dbReference>